<proteinExistence type="predicted"/>
<evidence type="ECO:0000313" key="3">
    <source>
        <dbReference type="Proteomes" id="UP000662783"/>
    </source>
</evidence>
<dbReference type="InterPro" id="IPR018490">
    <property type="entry name" value="cNMP-bd_dom_sf"/>
</dbReference>
<evidence type="ECO:0000313" key="2">
    <source>
        <dbReference type="EMBL" id="QSE98672.1"/>
    </source>
</evidence>
<dbReference type="CDD" id="cd00038">
    <property type="entry name" value="CAP_ED"/>
    <property type="match status" value="1"/>
</dbReference>
<dbReference type="SUPFAM" id="SSF51206">
    <property type="entry name" value="cAMP-binding domain-like"/>
    <property type="match status" value="1"/>
</dbReference>
<dbReference type="Gene3D" id="2.60.120.10">
    <property type="entry name" value="Jelly Rolls"/>
    <property type="match status" value="1"/>
</dbReference>
<name>A0A974WK73_9BACT</name>
<sequence length="191" mass="22029">MISFEVPVSIELDSKDWDSLFSVSISKIYKRKEFLVEAGKVNQSLFLIQKGAVKKTYTSVDGKESIFEFAYNSDWIFDVNGIAEGQKASKAIQAIKETHAYVLNREQYVQLSKHNITLKLYFDKIFSKSLLKHEKRMKQLLAYSAQDRYKVFQKDYPGLELLVPQNQIAAYLGISPEFLSVLRNKRLSGRD</sequence>
<dbReference type="InterPro" id="IPR014710">
    <property type="entry name" value="RmlC-like_jellyroll"/>
</dbReference>
<dbReference type="AlphaFoldDB" id="A0A974WK73"/>
<dbReference type="KEGG" id="fuv:JR347_06220"/>
<keyword evidence="3" id="KW-1185">Reference proteome</keyword>
<gene>
    <name evidence="2" type="ORF">JR347_06220</name>
</gene>
<feature type="domain" description="Cyclic nucleotide-binding" evidence="1">
    <location>
        <begin position="8"/>
        <end position="111"/>
    </location>
</feature>
<dbReference type="RefSeq" id="WP_205723186.1">
    <property type="nucleotide sequence ID" value="NZ_CP070608.1"/>
</dbReference>
<protein>
    <submittedName>
        <fullName evidence="2">Crp/Fnr family transcriptional regulator</fullName>
    </submittedName>
</protein>
<dbReference type="EMBL" id="CP070608">
    <property type="protein sequence ID" value="QSE98672.1"/>
    <property type="molecule type" value="Genomic_DNA"/>
</dbReference>
<dbReference type="PROSITE" id="PS50042">
    <property type="entry name" value="CNMP_BINDING_3"/>
    <property type="match status" value="1"/>
</dbReference>
<evidence type="ECO:0000259" key="1">
    <source>
        <dbReference type="PROSITE" id="PS50042"/>
    </source>
</evidence>
<accession>A0A974WK73</accession>
<dbReference type="Proteomes" id="UP000662783">
    <property type="component" value="Chromosome"/>
</dbReference>
<reference evidence="2" key="1">
    <citation type="submission" date="2021-02" db="EMBL/GenBank/DDBJ databases">
        <title>Fulvivirga sp. S481 isolated from sea water.</title>
        <authorList>
            <person name="Bae S.S."/>
            <person name="Baek K."/>
        </authorList>
    </citation>
    <scope>NUCLEOTIDE SEQUENCE</scope>
    <source>
        <strain evidence="2">S481</strain>
    </source>
</reference>
<dbReference type="Pfam" id="PF00027">
    <property type="entry name" value="cNMP_binding"/>
    <property type="match status" value="1"/>
</dbReference>
<dbReference type="InterPro" id="IPR000595">
    <property type="entry name" value="cNMP-bd_dom"/>
</dbReference>
<organism evidence="2 3">
    <name type="scientific">Fulvivirga lutea</name>
    <dbReference type="NCBI Taxonomy" id="2810512"/>
    <lineage>
        <taxon>Bacteria</taxon>
        <taxon>Pseudomonadati</taxon>
        <taxon>Bacteroidota</taxon>
        <taxon>Cytophagia</taxon>
        <taxon>Cytophagales</taxon>
        <taxon>Fulvivirgaceae</taxon>
        <taxon>Fulvivirga</taxon>
    </lineage>
</organism>